<dbReference type="RefSeq" id="XP_802764.1">
    <property type="nucleotide sequence ID" value="XM_797671.1"/>
</dbReference>
<dbReference type="InParanoid" id="Q4CM16"/>
<dbReference type="AlphaFoldDB" id="Q4CM16"/>
<dbReference type="KEGG" id="tcr:508947.5"/>
<sequence length="68" mass="7711">QSSVYHVHPDCHGRIEQMPLTHNRGILRARGQCGSDVGGPQQKFCARRYKALFPQGWELHQPLRASVC</sequence>
<dbReference type="EMBL" id="AAHK01003731">
    <property type="protein sequence ID" value="EAN81318.1"/>
    <property type="molecule type" value="Genomic_DNA"/>
</dbReference>
<reference evidence="1 2" key="1">
    <citation type="journal article" date="2005" name="Science">
        <title>The genome sequence of Trypanosoma cruzi, etiologic agent of Chagas disease.</title>
        <authorList>
            <person name="El-Sayed N.M."/>
            <person name="Myler P.J."/>
            <person name="Bartholomeu D.C."/>
            <person name="Nilsson D."/>
            <person name="Aggarwal G."/>
            <person name="Tran A.N."/>
            <person name="Ghedin E."/>
            <person name="Worthey E.A."/>
            <person name="Delcher A.L."/>
            <person name="Blandin G."/>
            <person name="Westenberger S.J."/>
            <person name="Caler E."/>
            <person name="Cerqueira G.C."/>
            <person name="Branche C."/>
            <person name="Haas B."/>
            <person name="Anupama A."/>
            <person name="Arner E."/>
            <person name="Aslund L."/>
            <person name="Attipoe P."/>
            <person name="Bontempi E."/>
            <person name="Bringaud F."/>
            <person name="Burton P."/>
            <person name="Cadag E."/>
            <person name="Campbell D.A."/>
            <person name="Carrington M."/>
            <person name="Crabtree J."/>
            <person name="Darban H."/>
            <person name="da Silveira J.F."/>
            <person name="de Jong P."/>
            <person name="Edwards K."/>
            <person name="Englund P.T."/>
            <person name="Fazelina G."/>
            <person name="Feldblyum T."/>
            <person name="Ferella M."/>
            <person name="Frasch A.C."/>
            <person name="Gull K."/>
            <person name="Horn D."/>
            <person name="Hou L."/>
            <person name="Huang Y."/>
            <person name="Kindlund E."/>
            <person name="Klingbeil M."/>
            <person name="Kluge S."/>
            <person name="Koo H."/>
            <person name="Lacerda D."/>
            <person name="Levin M.J."/>
            <person name="Lorenzi H."/>
            <person name="Louie T."/>
            <person name="Machado C.R."/>
            <person name="McCulloch R."/>
            <person name="McKenna A."/>
            <person name="Mizuno Y."/>
            <person name="Mottram J.C."/>
            <person name="Nelson S."/>
            <person name="Ochaya S."/>
            <person name="Osoegawa K."/>
            <person name="Pai G."/>
            <person name="Parsons M."/>
            <person name="Pentony M."/>
            <person name="Pettersson U."/>
            <person name="Pop M."/>
            <person name="Ramirez J.L."/>
            <person name="Rinta J."/>
            <person name="Robertson L."/>
            <person name="Salzberg S.L."/>
            <person name="Sanchez D.O."/>
            <person name="Seyler A."/>
            <person name="Sharma R."/>
            <person name="Shetty J."/>
            <person name="Simpson A.J."/>
            <person name="Sisk E."/>
            <person name="Tammi M.T."/>
            <person name="Tarleton R."/>
            <person name="Teixeira S."/>
            <person name="Van Aken S."/>
            <person name="Vogt C."/>
            <person name="Ward P.N."/>
            <person name="Wickstead B."/>
            <person name="Wortman J."/>
            <person name="White O."/>
            <person name="Fraser C.M."/>
            <person name="Stuart K.D."/>
            <person name="Andersson B."/>
        </authorList>
    </citation>
    <scope>NUCLEOTIDE SEQUENCE [LARGE SCALE GENOMIC DNA]</scope>
    <source>
        <strain evidence="1 2">CL Brener</strain>
    </source>
</reference>
<evidence type="ECO:0000313" key="1">
    <source>
        <dbReference type="EMBL" id="EAN81318.1"/>
    </source>
</evidence>
<accession>Q4CM16</accession>
<organism evidence="1 2">
    <name type="scientific">Trypanosoma cruzi (strain CL Brener)</name>
    <dbReference type="NCBI Taxonomy" id="353153"/>
    <lineage>
        <taxon>Eukaryota</taxon>
        <taxon>Discoba</taxon>
        <taxon>Euglenozoa</taxon>
        <taxon>Kinetoplastea</taxon>
        <taxon>Metakinetoplastina</taxon>
        <taxon>Trypanosomatida</taxon>
        <taxon>Trypanosomatidae</taxon>
        <taxon>Trypanosoma</taxon>
        <taxon>Schizotrypanum</taxon>
    </lineage>
</organism>
<evidence type="ECO:0000313" key="2">
    <source>
        <dbReference type="Proteomes" id="UP000002296"/>
    </source>
</evidence>
<gene>
    <name evidence="1" type="ORF">Tc00.1047053508947.5</name>
</gene>
<proteinExistence type="predicted"/>
<dbReference type="Proteomes" id="UP000002296">
    <property type="component" value="Unassembled WGS sequence"/>
</dbReference>
<comment type="caution">
    <text evidence="1">The sequence shown here is derived from an EMBL/GenBank/DDBJ whole genome shotgun (WGS) entry which is preliminary data.</text>
</comment>
<dbReference type="PaxDb" id="353153-Q4CM16"/>
<keyword evidence="2" id="KW-1185">Reference proteome</keyword>
<name>Q4CM16_TRYCC</name>
<dbReference type="GeneID" id="3532192"/>
<feature type="non-terminal residue" evidence="1">
    <location>
        <position position="1"/>
    </location>
</feature>
<protein>
    <submittedName>
        <fullName evidence="1">Uncharacterized protein</fullName>
    </submittedName>
</protein>